<dbReference type="InterPro" id="IPR044757">
    <property type="entry name" value="ILR1-like_Hyd"/>
</dbReference>
<dbReference type="Gene3D" id="3.40.630.10">
    <property type="entry name" value="Zn peptidases"/>
    <property type="match status" value="1"/>
</dbReference>
<evidence type="ECO:0000256" key="6">
    <source>
        <dbReference type="SAM" id="SignalP"/>
    </source>
</evidence>
<dbReference type="Proteomes" id="UP001237642">
    <property type="component" value="Unassembled WGS sequence"/>
</dbReference>
<feature type="signal peptide" evidence="6">
    <location>
        <begin position="1"/>
        <end position="18"/>
    </location>
</feature>
<dbReference type="InterPro" id="IPR036264">
    <property type="entry name" value="Bact_exopeptidase_dim_dom"/>
</dbReference>
<keyword evidence="2 6" id="KW-0732">Signal</keyword>
<dbReference type="InterPro" id="IPR017439">
    <property type="entry name" value="Amidohydrolase"/>
</dbReference>
<evidence type="ECO:0000256" key="3">
    <source>
        <dbReference type="ARBA" id="ARBA00022801"/>
    </source>
</evidence>
<dbReference type="CDD" id="cd08017">
    <property type="entry name" value="M20_IAA_Hyd"/>
    <property type="match status" value="1"/>
</dbReference>
<feature type="binding site" evidence="5">
    <location>
        <position position="402"/>
    </location>
    <ligand>
        <name>Mn(2+)</name>
        <dbReference type="ChEBI" id="CHEBI:29035"/>
        <label>2</label>
    </ligand>
</feature>
<dbReference type="PIRSF" id="PIRSF005962">
    <property type="entry name" value="Pept_M20D_amidohydro"/>
    <property type="match status" value="1"/>
</dbReference>
<dbReference type="GO" id="GO:0005783">
    <property type="term" value="C:endoplasmic reticulum"/>
    <property type="evidence" value="ECO:0007669"/>
    <property type="project" value="TreeGrafter"/>
</dbReference>
<organism evidence="8 9">
    <name type="scientific">Heracleum sosnowskyi</name>
    <dbReference type="NCBI Taxonomy" id="360622"/>
    <lineage>
        <taxon>Eukaryota</taxon>
        <taxon>Viridiplantae</taxon>
        <taxon>Streptophyta</taxon>
        <taxon>Embryophyta</taxon>
        <taxon>Tracheophyta</taxon>
        <taxon>Spermatophyta</taxon>
        <taxon>Magnoliopsida</taxon>
        <taxon>eudicotyledons</taxon>
        <taxon>Gunneridae</taxon>
        <taxon>Pentapetalae</taxon>
        <taxon>asterids</taxon>
        <taxon>campanulids</taxon>
        <taxon>Apiales</taxon>
        <taxon>Apiaceae</taxon>
        <taxon>Apioideae</taxon>
        <taxon>apioid superclade</taxon>
        <taxon>Tordylieae</taxon>
        <taxon>Tordyliinae</taxon>
        <taxon>Heracleum</taxon>
    </lineage>
</organism>
<feature type="domain" description="Peptidase M20 dimerisation" evidence="7">
    <location>
        <begin position="219"/>
        <end position="319"/>
    </location>
</feature>
<dbReference type="GO" id="GO:0010179">
    <property type="term" value="F:IAA-Ala conjugate hydrolase activity"/>
    <property type="evidence" value="ECO:0007669"/>
    <property type="project" value="TreeGrafter"/>
</dbReference>
<dbReference type="PANTHER" id="PTHR11014:SF63">
    <property type="entry name" value="METALLOPEPTIDASE, PUTATIVE (AFU_ORTHOLOGUE AFUA_6G09600)-RELATED"/>
    <property type="match status" value="1"/>
</dbReference>
<gene>
    <name evidence="8" type="ORF">POM88_010595</name>
</gene>
<dbReference type="NCBIfam" id="TIGR01891">
    <property type="entry name" value="amidohydrolases"/>
    <property type="match status" value="1"/>
</dbReference>
<evidence type="ECO:0000313" key="9">
    <source>
        <dbReference type="Proteomes" id="UP001237642"/>
    </source>
</evidence>
<feature type="binding site" evidence="5">
    <location>
        <position position="141"/>
    </location>
    <ligand>
        <name>Mn(2+)</name>
        <dbReference type="ChEBI" id="CHEBI:29035"/>
        <label>2</label>
    </ligand>
</feature>
<proteinExistence type="inferred from homology"/>
<accession>A0AAD8ISX4</accession>
<sequence length="437" mass="47979">MWKLSLLCYLVLLTVSLSESNSWVGSTELESEIGLLSKQLLDSARNENFFGWLKKVRRRLHEYPELSFQEYETSQLIRSELDSIGVDYNWPVAKTGLIASIGSGGPPFFSLRADMDALPIQELVEWEHKSRINGKMHACGHDAHVTMLLGAAKLLNDRRAELKGTVNLVFQPGEEGHAGAYHMLQESNVDKLQAIFGLHVWPDLPTGTIGSKPGPLLAGSSRFSAVIRGIGGHAAAPHEDKDPTLAAALSILALQQIVSRETDPLEARVVTVTFMDGGKTGNVIPETVRFGGTYRSATLEGLLFLQQRIKEVIEAQAAVYRCTGVVEFMMGSVKYYPPTINDEGLYGHAKKMGEILLGESKVQEVSMTMAAEDFSFFSQKMPAAFFLVGIKNKTLNSDKPLHSPEFVLDEDVLPIGAALHAIVAISYLDDHVVNEIN</sequence>
<name>A0AAD8ISX4_9APIA</name>
<evidence type="ECO:0000256" key="1">
    <source>
        <dbReference type="ARBA" id="ARBA00006153"/>
    </source>
</evidence>
<feature type="binding site" evidence="5">
    <location>
        <position position="175"/>
    </location>
    <ligand>
        <name>Mn(2+)</name>
        <dbReference type="ChEBI" id="CHEBI:29035"/>
        <label>2</label>
    </ligand>
</feature>
<comment type="caution">
    <text evidence="8">The sequence shown here is derived from an EMBL/GenBank/DDBJ whole genome shotgun (WGS) entry which is preliminary data.</text>
</comment>
<dbReference type="InterPro" id="IPR011650">
    <property type="entry name" value="Peptidase_M20_dimer"/>
</dbReference>
<comment type="similarity">
    <text evidence="1">Belongs to the peptidase M20 family.</text>
</comment>
<keyword evidence="4 5" id="KW-0464">Manganese</keyword>
<dbReference type="GO" id="GO:0009850">
    <property type="term" value="P:auxin metabolic process"/>
    <property type="evidence" value="ECO:0007669"/>
    <property type="project" value="InterPro"/>
</dbReference>
<dbReference type="PANTHER" id="PTHR11014">
    <property type="entry name" value="PEPTIDASE M20 FAMILY MEMBER"/>
    <property type="match status" value="1"/>
</dbReference>
<dbReference type="AlphaFoldDB" id="A0AAD8ISX4"/>
<comment type="cofactor">
    <cofactor evidence="5">
        <name>Mn(2+)</name>
        <dbReference type="ChEBI" id="CHEBI:29035"/>
    </cofactor>
    <text evidence="5">The Mn(2+) ion enhances activity.</text>
</comment>
<dbReference type="Pfam" id="PF01546">
    <property type="entry name" value="Peptidase_M20"/>
    <property type="match status" value="1"/>
</dbReference>
<evidence type="ECO:0000256" key="4">
    <source>
        <dbReference type="ARBA" id="ARBA00023211"/>
    </source>
</evidence>
<dbReference type="InterPro" id="IPR002933">
    <property type="entry name" value="Peptidase_M20"/>
</dbReference>
<evidence type="ECO:0000259" key="7">
    <source>
        <dbReference type="Pfam" id="PF07687"/>
    </source>
</evidence>
<reference evidence="8" key="1">
    <citation type="submission" date="2023-02" db="EMBL/GenBank/DDBJ databases">
        <title>Genome of toxic invasive species Heracleum sosnowskyi carries increased number of genes despite the absence of recent whole-genome duplications.</title>
        <authorList>
            <person name="Schelkunov M."/>
            <person name="Shtratnikova V."/>
            <person name="Makarenko M."/>
            <person name="Klepikova A."/>
            <person name="Omelchenko D."/>
            <person name="Novikova G."/>
            <person name="Obukhova E."/>
            <person name="Bogdanov V."/>
            <person name="Penin A."/>
            <person name="Logacheva M."/>
        </authorList>
    </citation>
    <scope>NUCLEOTIDE SEQUENCE</scope>
    <source>
        <strain evidence="8">Hsosn_3</strain>
        <tissue evidence="8">Leaf</tissue>
    </source>
</reference>
<evidence type="ECO:0000256" key="5">
    <source>
        <dbReference type="PIRSR" id="PIRSR005962-1"/>
    </source>
</evidence>
<feature type="chain" id="PRO_5041910950" evidence="6">
    <location>
        <begin position="19"/>
        <end position="437"/>
    </location>
</feature>
<protein>
    <submittedName>
        <fullName evidence="8">IAA-amino acid hydrolase</fullName>
    </submittedName>
</protein>
<dbReference type="EMBL" id="JAUIZM010000003">
    <property type="protein sequence ID" value="KAK1391539.1"/>
    <property type="molecule type" value="Genomic_DNA"/>
</dbReference>
<keyword evidence="5" id="KW-0479">Metal-binding</keyword>
<reference evidence="8" key="2">
    <citation type="submission" date="2023-05" db="EMBL/GenBank/DDBJ databases">
        <authorList>
            <person name="Schelkunov M.I."/>
        </authorList>
    </citation>
    <scope>NUCLEOTIDE SEQUENCE</scope>
    <source>
        <strain evidence="8">Hsosn_3</strain>
        <tissue evidence="8">Leaf</tissue>
    </source>
</reference>
<dbReference type="SUPFAM" id="SSF55031">
    <property type="entry name" value="Bacterial exopeptidase dimerisation domain"/>
    <property type="match status" value="1"/>
</dbReference>
<keyword evidence="3 8" id="KW-0378">Hydrolase</keyword>
<evidence type="ECO:0000256" key="2">
    <source>
        <dbReference type="ARBA" id="ARBA00022729"/>
    </source>
</evidence>
<dbReference type="Gene3D" id="3.30.70.360">
    <property type="match status" value="1"/>
</dbReference>
<keyword evidence="9" id="KW-1185">Reference proteome</keyword>
<evidence type="ECO:0000313" key="8">
    <source>
        <dbReference type="EMBL" id="KAK1391539.1"/>
    </source>
</evidence>
<dbReference type="FunFam" id="3.30.70.360:FF:000001">
    <property type="entry name" value="N-acetyldiaminopimelate deacetylase"/>
    <property type="match status" value="1"/>
</dbReference>
<feature type="binding site" evidence="5">
    <location>
        <position position="199"/>
    </location>
    <ligand>
        <name>Mn(2+)</name>
        <dbReference type="ChEBI" id="CHEBI:29035"/>
        <label>2</label>
    </ligand>
</feature>
<dbReference type="Pfam" id="PF07687">
    <property type="entry name" value="M20_dimer"/>
    <property type="match status" value="1"/>
</dbReference>
<dbReference type="SUPFAM" id="SSF53187">
    <property type="entry name" value="Zn-dependent exopeptidases"/>
    <property type="match status" value="1"/>
</dbReference>
<feature type="binding site" evidence="5">
    <location>
        <position position="139"/>
    </location>
    <ligand>
        <name>Mn(2+)</name>
        <dbReference type="ChEBI" id="CHEBI:29035"/>
        <label>2</label>
    </ligand>
</feature>
<dbReference type="GO" id="GO:0046872">
    <property type="term" value="F:metal ion binding"/>
    <property type="evidence" value="ECO:0007669"/>
    <property type="project" value="UniProtKB-KW"/>
</dbReference>